<dbReference type="OrthoDB" id="398435at2"/>
<dbReference type="PANTHER" id="PTHR43140">
    <property type="entry name" value="TYPE-1 RESTRICTION ENZYME ECOKI SPECIFICITY PROTEIN"/>
    <property type="match status" value="1"/>
</dbReference>
<keyword evidence="6" id="KW-1185">Reference proteome</keyword>
<dbReference type="CDD" id="cd17257">
    <property type="entry name" value="RMtype1_S_EcoBI-TRD1-CR1_like"/>
    <property type="match status" value="1"/>
</dbReference>
<dbReference type="InterPro" id="IPR051212">
    <property type="entry name" value="Type-I_RE_S_subunit"/>
</dbReference>
<dbReference type="InterPro" id="IPR000055">
    <property type="entry name" value="Restrct_endonuc_typeI_TRD"/>
</dbReference>
<evidence type="ECO:0000256" key="3">
    <source>
        <dbReference type="ARBA" id="ARBA00023125"/>
    </source>
</evidence>
<dbReference type="PANTHER" id="PTHR43140:SF1">
    <property type="entry name" value="TYPE I RESTRICTION ENZYME ECOKI SPECIFICITY SUBUNIT"/>
    <property type="match status" value="1"/>
</dbReference>
<evidence type="ECO:0000313" key="5">
    <source>
        <dbReference type="EMBL" id="EGV17874.1"/>
    </source>
</evidence>
<dbReference type="SUPFAM" id="SSF116734">
    <property type="entry name" value="DNA methylase specificity domain"/>
    <property type="match status" value="2"/>
</dbReference>
<dbReference type="EMBL" id="AFWV01000009">
    <property type="protein sequence ID" value="EGV17874.1"/>
    <property type="molecule type" value="Genomic_DNA"/>
</dbReference>
<dbReference type="Pfam" id="PF01420">
    <property type="entry name" value="Methylase_S"/>
    <property type="match status" value="1"/>
</dbReference>
<name>F9UDD0_9GAMM</name>
<dbReference type="Gene3D" id="3.90.220.20">
    <property type="entry name" value="DNA methylase specificity domains"/>
    <property type="match status" value="2"/>
</dbReference>
<sequence length="465" mass="52446">MSFSHDVADLVARSNDPLHNTADWWQRIPLGDVCNILNGFPFQSQYFNGSGGAPVIRIRDVTSGMCATFYSGEIPEGYWVEPSDMVIGMDGDFNCRLWPSERGLLNQRVCKLTPQEDFLEKKFVSYALPGYLRLINEHTHSITVKHLSSKTISKIPFPLPPRAEQRRIVSKLDSLFERTRRAREELSHIPRLIESYKKAILEAAFRGDLTRSFREKNNLSAWETKPLHSLIADGPTNGYSPRAGDNPSGTLSLKLTATTRGFLDLSERAIKRLSDVIPEDSQYWLQDGDILVQRANSLEYVGATAIFRGPPKTYIYPDLMMRLRVKDDVLRQYLWRFLNSPDARSYFKNHATGTAGNMPKINGRTLKALPVPMPSELEMPEVVERIETKLAYVESTTSEYTRAVSLLNHLDQANLAKAFRGELVSQDPSDEPASVLLERICAARAEQTKNTRRGRGKTANARVAA</sequence>
<dbReference type="PATRIC" id="fig|768671.3.peg.3105"/>
<keyword evidence="3" id="KW-0238">DNA-binding</keyword>
<dbReference type="STRING" id="768671.ThimaDRAFT_2933"/>
<comment type="similarity">
    <text evidence="1">Belongs to the type-I restriction system S methylase family.</text>
</comment>
<gene>
    <name evidence="5" type="ORF">ThimaDRAFT_2933</name>
</gene>
<evidence type="ECO:0000259" key="4">
    <source>
        <dbReference type="Pfam" id="PF01420"/>
    </source>
</evidence>
<evidence type="ECO:0000313" key="6">
    <source>
        <dbReference type="Proteomes" id="UP000005459"/>
    </source>
</evidence>
<dbReference type="InterPro" id="IPR044946">
    <property type="entry name" value="Restrct_endonuc_typeI_TRD_sf"/>
</dbReference>
<feature type="domain" description="Type I restriction modification DNA specificity" evidence="4">
    <location>
        <begin position="25"/>
        <end position="178"/>
    </location>
</feature>
<accession>F9UDD0</accession>
<evidence type="ECO:0000256" key="2">
    <source>
        <dbReference type="ARBA" id="ARBA00022747"/>
    </source>
</evidence>
<dbReference type="AlphaFoldDB" id="F9UDD0"/>
<organism evidence="5 6">
    <name type="scientific">Thiocapsa marina 5811</name>
    <dbReference type="NCBI Taxonomy" id="768671"/>
    <lineage>
        <taxon>Bacteria</taxon>
        <taxon>Pseudomonadati</taxon>
        <taxon>Pseudomonadota</taxon>
        <taxon>Gammaproteobacteria</taxon>
        <taxon>Chromatiales</taxon>
        <taxon>Chromatiaceae</taxon>
        <taxon>Thiocapsa</taxon>
    </lineage>
</organism>
<keyword evidence="2" id="KW-0680">Restriction system</keyword>
<dbReference type="RefSeq" id="WP_007193805.1">
    <property type="nucleotide sequence ID" value="NZ_AFWV01000009.1"/>
</dbReference>
<evidence type="ECO:0000256" key="1">
    <source>
        <dbReference type="ARBA" id="ARBA00010923"/>
    </source>
</evidence>
<dbReference type="eggNOG" id="COG0732">
    <property type="taxonomic scope" value="Bacteria"/>
</dbReference>
<dbReference type="GO" id="GO:0009307">
    <property type="term" value="P:DNA restriction-modification system"/>
    <property type="evidence" value="ECO:0007669"/>
    <property type="project" value="UniProtKB-KW"/>
</dbReference>
<dbReference type="Proteomes" id="UP000005459">
    <property type="component" value="Unassembled WGS sequence"/>
</dbReference>
<dbReference type="GO" id="GO:0003677">
    <property type="term" value="F:DNA binding"/>
    <property type="evidence" value="ECO:0007669"/>
    <property type="project" value="UniProtKB-KW"/>
</dbReference>
<protein>
    <submittedName>
        <fullName evidence="5">Restriction modification system DNA specificity domain protein</fullName>
    </submittedName>
</protein>
<dbReference type="CDD" id="cd17261">
    <property type="entry name" value="RMtype1_S_EcoKI-TRD2-CR2_like"/>
    <property type="match status" value="1"/>
</dbReference>
<reference evidence="5 6" key="1">
    <citation type="submission" date="2011-06" db="EMBL/GenBank/DDBJ databases">
        <title>The draft genome of Thiocapsa marina 5811.</title>
        <authorList>
            <consortium name="US DOE Joint Genome Institute (JGI-PGF)"/>
            <person name="Lucas S."/>
            <person name="Han J."/>
            <person name="Cheng J.-F."/>
            <person name="Goodwin L."/>
            <person name="Pitluck S."/>
            <person name="Peters L."/>
            <person name="Land M.L."/>
            <person name="Hauser L."/>
            <person name="Vogl K."/>
            <person name="Liu Z."/>
            <person name="Imhoff J."/>
            <person name="Thiel V."/>
            <person name="Frigaard N.-U."/>
            <person name="Bryant D."/>
            <person name="Woyke T.J."/>
        </authorList>
    </citation>
    <scope>NUCLEOTIDE SEQUENCE [LARGE SCALE GENOMIC DNA]</scope>
    <source>
        <strain evidence="5 6">5811</strain>
    </source>
</reference>
<proteinExistence type="inferred from homology"/>